<keyword evidence="2" id="KW-1185">Reference proteome</keyword>
<protein>
    <submittedName>
        <fullName evidence="1">Uncharacterized protein</fullName>
    </submittedName>
</protein>
<dbReference type="EMBL" id="JABTEG010000002">
    <property type="protein sequence ID" value="KAG4305882.1"/>
    <property type="molecule type" value="Genomic_DNA"/>
</dbReference>
<proteinExistence type="predicted"/>
<accession>A0ACB7CDN7</accession>
<organism evidence="1 2">
    <name type="scientific">Pneumocystis oryctolagi</name>
    <dbReference type="NCBI Taxonomy" id="42067"/>
    <lineage>
        <taxon>Eukaryota</taxon>
        <taxon>Fungi</taxon>
        <taxon>Dikarya</taxon>
        <taxon>Ascomycota</taxon>
        <taxon>Taphrinomycotina</taxon>
        <taxon>Pneumocystomycetes</taxon>
        <taxon>Pneumocystaceae</taxon>
        <taxon>Pneumocystis</taxon>
    </lineage>
</organism>
<evidence type="ECO:0000313" key="1">
    <source>
        <dbReference type="EMBL" id="KAG4305882.1"/>
    </source>
</evidence>
<evidence type="ECO:0000313" key="2">
    <source>
        <dbReference type="Proteomes" id="UP000768646"/>
    </source>
</evidence>
<comment type="caution">
    <text evidence="1">The sequence shown here is derived from an EMBL/GenBank/DDBJ whole genome shotgun (WGS) entry which is preliminary data.</text>
</comment>
<reference evidence="1 2" key="1">
    <citation type="journal article" date="2021" name="Commun. Biol.">
        <title>Genomic insights into the host specific adaptation of the Pneumocystis genus.</title>
        <authorList>
            <person name="Cisse O.H."/>
            <person name="Ma L."/>
            <person name="Dekker J.P."/>
            <person name="Khil P.P."/>
            <person name="Youn J.-H."/>
            <person name="Brenchley J.M."/>
            <person name="Blair R."/>
            <person name="Pahar B."/>
            <person name="Chabe M."/>
            <person name="Van Rompay K.K.A."/>
            <person name="Keesler R."/>
            <person name="Sukura A."/>
            <person name="Hirsch V."/>
            <person name="Kutty G."/>
            <person name="Liu Y."/>
            <person name="Peng L."/>
            <person name="Chen J."/>
            <person name="Song J."/>
            <person name="Weissenbacher-Lang C."/>
            <person name="Xu J."/>
            <person name="Upham N.S."/>
            <person name="Stajich J.E."/>
            <person name="Cuomo C.A."/>
            <person name="Cushion M.T."/>
            <person name="Kovacs J.A."/>
        </authorList>
    </citation>
    <scope>NUCLEOTIDE SEQUENCE [LARGE SCALE GENOMIC DNA]</scope>
    <source>
        <strain evidence="1 2">RABM</strain>
    </source>
</reference>
<dbReference type="Proteomes" id="UP000768646">
    <property type="component" value="Unassembled WGS sequence"/>
</dbReference>
<gene>
    <name evidence="1" type="ORF">PORY_000792</name>
</gene>
<name>A0ACB7CDN7_9ASCO</name>
<sequence>MTQSKELLTKFPVIDTDPHFFRVIRYARVSDYLVLIAGTIGFPTGLLLMEKWSPSMNKTGLTPGLRLGCILGFCGGFLLAYQRSSLRFWGWTENAREVKMDSIEMQQKKEKNEPLYGRSELPDDMKKIAARNSRYSATRFSLFPWFNLVNHNEHSTNHPKHQT</sequence>